<feature type="coiled-coil region" evidence="1">
    <location>
        <begin position="406"/>
        <end position="433"/>
    </location>
</feature>
<accession>A0A7J0FKY0</accession>
<proteinExistence type="predicted"/>
<evidence type="ECO:0000256" key="2">
    <source>
        <dbReference type="SAM" id="MobiDB-lite"/>
    </source>
</evidence>
<organism evidence="4 5">
    <name type="scientific">Actinidia rufa</name>
    <dbReference type="NCBI Taxonomy" id="165716"/>
    <lineage>
        <taxon>Eukaryota</taxon>
        <taxon>Viridiplantae</taxon>
        <taxon>Streptophyta</taxon>
        <taxon>Embryophyta</taxon>
        <taxon>Tracheophyta</taxon>
        <taxon>Spermatophyta</taxon>
        <taxon>Magnoliopsida</taxon>
        <taxon>eudicotyledons</taxon>
        <taxon>Gunneridae</taxon>
        <taxon>Pentapetalae</taxon>
        <taxon>asterids</taxon>
        <taxon>Ericales</taxon>
        <taxon>Actinidiaceae</taxon>
        <taxon>Actinidia</taxon>
    </lineage>
</organism>
<name>A0A7J0FKY0_9ERIC</name>
<keyword evidence="1" id="KW-0175">Coiled coil</keyword>
<evidence type="ECO:0000256" key="3">
    <source>
        <dbReference type="SAM" id="SignalP"/>
    </source>
</evidence>
<gene>
    <name evidence="4" type="ORF">Acr_13g0007620</name>
</gene>
<dbReference type="EMBL" id="BJWL01000013">
    <property type="protein sequence ID" value="GFY99361.1"/>
    <property type="molecule type" value="Genomic_DNA"/>
</dbReference>
<comment type="caution">
    <text evidence="4">The sequence shown here is derived from an EMBL/GenBank/DDBJ whole genome shotgun (WGS) entry which is preliminary data.</text>
</comment>
<reference evidence="4 5" key="1">
    <citation type="submission" date="2019-07" db="EMBL/GenBank/DDBJ databases">
        <title>De Novo Assembly of kiwifruit Actinidia rufa.</title>
        <authorList>
            <person name="Sugita-Konishi S."/>
            <person name="Sato K."/>
            <person name="Mori E."/>
            <person name="Abe Y."/>
            <person name="Kisaki G."/>
            <person name="Hamano K."/>
            <person name="Suezawa K."/>
            <person name="Otani M."/>
            <person name="Fukuda T."/>
            <person name="Manabe T."/>
            <person name="Gomi K."/>
            <person name="Tabuchi M."/>
            <person name="Akimitsu K."/>
            <person name="Kataoka I."/>
        </authorList>
    </citation>
    <scope>NUCLEOTIDE SEQUENCE [LARGE SCALE GENOMIC DNA]</scope>
    <source>
        <strain evidence="5">cv. Fuchu</strain>
    </source>
</reference>
<evidence type="ECO:0000313" key="4">
    <source>
        <dbReference type="EMBL" id="GFY99361.1"/>
    </source>
</evidence>
<protein>
    <submittedName>
        <fullName evidence="4">Uncharacterized protein</fullName>
    </submittedName>
</protein>
<feature type="region of interest" description="Disordered" evidence="2">
    <location>
        <begin position="265"/>
        <end position="306"/>
    </location>
</feature>
<feature type="chain" id="PRO_5029734578" evidence="3">
    <location>
        <begin position="17"/>
        <end position="525"/>
    </location>
</feature>
<feature type="region of interest" description="Disordered" evidence="2">
    <location>
        <begin position="160"/>
        <end position="191"/>
    </location>
</feature>
<keyword evidence="5" id="KW-1185">Reference proteome</keyword>
<dbReference type="AlphaFoldDB" id="A0A7J0FKY0"/>
<sequence>MCNFCLYLCFPFFGVCLEFLTPVCTPSLGQIEHGVEPSSVVGSCDTALNKFRTDHGIPMDVEIKLSWPNEDANLVEGHIDHGAPLQCRGPVAYLYRSAAEEGARHSLLEGSGSSGAELNVKLPQAKVWEEGVTSSSSSYAFSESLDTEEEGEEAISRLAVNKRRNGAPPLAKPKVPAIPISSSSSNNEHSNDLAFTPLQLAGEVEIAHSLREGYDTDVSSSEINMGRFRTLGQKKFAPAAGPPAIAVPPISQVSLSALDPIPALSTRAGVKPSSSKSPPKRKGKELAACPSKKSENKTGETVADSAKNHDTSLALARAVMLSKDVANLVKEGSEEIRDLIVMQQVQSLQRASATLKRMEQSAEIKKSKKKIISLEKQARLDSQAAEKARMELVAAVQERDASNAAISEARGEVAAIQVKLNKALEQLVELEKVASGPVYERVYNRGIDRAGYNYNKQLANLHPGILQDEMLEEEADEIPKKSPEVVGELDQETAKDGIAVAEDGAAAVEDGVASEWASPNLSPDL</sequence>
<dbReference type="Proteomes" id="UP000585474">
    <property type="component" value="Unassembled WGS sequence"/>
</dbReference>
<keyword evidence="3" id="KW-0732">Signal</keyword>
<evidence type="ECO:0000256" key="1">
    <source>
        <dbReference type="SAM" id="Coils"/>
    </source>
</evidence>
<feature type="coiled-coil region" evidence="1">
    <location>
        <begin position="348"/>
        <end position="377"/>
    </location>
</feature>
<evidence type="ECO:0000313" key="5">
    <source>
        <dbReference type="Proteomes" id="UP000585474"/>
    </source>
</evidence>
<feature type="signal peptide" evidence="3">
    <location>
        <begin position="1"/>
        <end position="16"/>
    </location>
</feature>